<feature type="transmembrane region" description="Helical" evidence="1">
    <location>
        <begin position="78"/>
        <end position="98"/>
    </location>
</feature>
<feature type="transmembrane region" description="Helical" evidence="1">
    <location>
        <begin position="104"/>
        <end position="124"/>
    </location>
</feature>
<feature type="transmembrane region" description="Helical" evidence="1">
    <location>
        <begin position="44"/>
        <end position="66"/>
    </location>
</feature>
<gene>
    <name evidence="3" type="ORF">MNBD_DELTA03-1725</name>
</gene>
<feature type="domain" description="Heparan-alpha-glucosaminide N-acetyltransferase catalytic" evidence="2">
    <location>
        <begin position="4"/>
        <end position="163"/>
    </location>
</feature>
<organism evidence="3">
    <name type="scientific">hydrothermal vent metagenome</name>
    <dbReference type="NCBI Taxonomy" id="652676"/>
    <lineage>
        <taxon>unclassified sequences</taxon>
        <taxon>metagenomes</taxon>
        <taxon>ecological metagenomes</taxon>
    </lineage>
</organism>
<sequence>MIRRLWQLDCLRGLAVLMMLVSNFLFDLFYFTAILNPASGFPAWLARATAGLFVLLAGVSLTISYTRPTARRQGFKKYLRRGAGIFALGMLITLATRIAVGRQYVVFGILHLIGSGIILSYPFLKHQRFALPAGLLILLAAPFMGNLRAASGRLLWLGIQSPGF</sequence>
<keyword evidence="1" id="KW-1133">Transmembrane helix</keyword>
<dbReference type="Pfam" id="PF07786">
    <property type="entry name" value="HGSNAT_cat"/>
    <property type="match status" value="1"/>
</dbReference>
<name>A0A3B0VHJ4_9ZZZZ</name>
<feature type="transmembrane region" description="Helical" evidence="1">
    <location>
        <begin position="129"/>
        <end position="147"/>
    </location>
</feature>
<protein>
    <recommendedName>
        <fullName evidence="2">Heparan-alpha-glucosaminide N-acetyltransferase catalytic domain-containing protein</fullName>
    </recommendedName>
</protein>
<dbReference type="AlphaFoldDB" id="A0A3B0VHJ4"/>
<evidence type="ECO:0000313" key="3">
    <source>
        <dbReference type="EMBL" id="VAW36259.1"/>
    </source>
</evidence>
<dbReference type="InterPro" id="IPR012429">
    <property type="entry name" value="HGSNAT_cat"/>
</dbReference>
<keyword evidence="1" id="KW-0472">Membrane</keyword>
<evidence type="ECO:0000256" key="1">
    <source>
        <dbReference type="SAM" id="Phobius"/>
    </source>
</evidence>
<reference evidence="3" key="1">
    <citation type="submission" date="2018-06" db="EMBL/GenBank/DDBJ databases">
        <authorList>
            <person name="Zhirakovskaya E."/>
        </authorList>
    </citation>
    <scope>NUCLEOTIDE SEQUENCE</scope>
</reference>
<feature type="non-terminal residue" evidence="3">
    <location>
        <position position="164"/>
    </location>
</feature>
<accession>A0A3B0VHJ4</accession>
<evidence type="ECO:0000259" key="2">
    <source>
        <dbReference type="Pfam" id="PF07786"/>
    </source>
</evidence>
<feature type="transmembrane region" description="Helical" evidence="1">
    <location>
        <begin position="12"/>
        <end position="32"/>
    </location>
</feature>
<dbReference type="EMBL" id="UOEX01000162">
    <property type="protein sequence ID" value="VAW36259.1"/>
    <property type="molecule type" value="Genomic_DNA"/>
</dbReference>
<proteinExistence type="predicted"/>
<keyword evidence="1" id="KW-0812">Transmembrane</keyword>